<dbReference type="Proteomes" id="UP000009173">
    <property type="component" value="Chromosome"/>
</dbReference>
<feature type="transmembrane region" description="Helical" evidence="10">
    <location>
        <begin position="59"/>
        <end position="78"/>
    </location>
</feature>
<dbReference type="Pfam" id="PF04290">
    <property type="entry name" value="DctQ"/>
    <property type="match status" value="1"/>
</dbReference>
<comment type="similarity">
    <text evidence="8">Belongs to the TRAP transporter small permease family.</text>
</comment>
<evidence type="ECO:0000256" key="5">
    <source>
        <dbReference type="ARBA" id="ARBA00022692"/>
    </source>
</evidence>
<dbReference type="InterPro" id="IPR055348">
    <property type="entry name" value="DctQ"/>
</dbReference>
<evidence type="ECO:0000256" key="3">
    <source>
        <dbReference type="ARBA" id="ARBA00022475"/>
    </source>
</evidence>
<evidence type="ECO:0000256" key="4">
    <source>
        <dbReference type="ARBA" id="ARBA00022519"/>
    </source>
</evidence>
<feature type="transmembrane region" description="Helical" evidence="10">
    <location>
        <begin position="140"/>
        <end position="158"/>
    </location>
</feature>
<dbReference type="EMBL" id="CP000527">
    <property type="protein sequence ID" value="ABM29964.1"/>
    <property type="molecule type" value="Genomic_DNA"/>
</dbReference>
<keyword evidence="7 10" id="KW-0472">Membrane</keyword>
<feature type="transmembrane region" description="Helical" evidence="10">
    <location>
        <begin position="99"/>
        <end position="120"/>
    </location>
</feature>
<proteinExistence type="inferred from homology"/>
<dbReference type="RefSeq" id="WP_011793196.1">
    <property type="nucleotide sequence ID" value="NC_008751.1"/>
</dbReference>
<evidence type="ECO:0000256" key="6">
    <source>
        <dbReference type="ARBA" id="ARBA00022989"/>
    </source>
</evidence>
<evidence type="ECO:0000256" key="2">
    <source>
        <dbReference type="ARBA" id="ARBA00022448"/>
    </source>
</evidence>
<evidence type="ECO:0000256" key="7">
    <source>
        <dbReference type="ARBA" id="ARBA00023136"/>
    </source>
</evidence>
<organism evidence="12 13">
    <name type="scientific">Nitratidesulfovibrio vulgaris (strain DP4)</name>
    <name type="common">Desulfovibrio vulgaris</name>
    <dbReference type="NCBI Taxonomy" id="391774"/>
    <lineage>
        <taxon>Bacteria</taxon>
        <taxon>Pseudomonadati</taxon>
        <taxon>Thermodesulfobacteriota</taxon>
        <taxon>Desulfovibrionia</taxon>
        <taxon>Desulfovibrionales</taxon>
        <taxon>Desulfovibrionaceae</taxon>
        <taxon>Nitratidesulfovibrio</taxon>
    </lineage>
</organism>
<accession>A0A0H3AC90</accession>
<keyword evidence="4" id="KW-0997">Cell inner membrane</keyword>
<evidence type="ECO:0000313" key="12">
    <source>
        <dbReference type="EMBL" id="ABM29964.1"/>
    </source>
</evidence>
<feature type="transmembrane region" description="Helical" evidence="10">
    <location>
        <begin position="24"/>
        <end position="47"/>
    </location>
</feature>
<dbReference type="GO" id="GO:0005886">
    <property type="term" value="C:plasma membrane"/>
    <property type="evidence" value="ECO:0007669"/>
    <property type="project" value="UniProtKB-SubCell"/>
</dbReference>
<dbReference type="KEGG" id="dvl:Dvul_2953"/>
<dbReference type="PANTHER" id="PTHR35011:SF11">
    <property type="entry name" value="TRAP TRANSPORTER SMALL PERMEASE PROTEIN"/>
    <property type="match status" value="1"/>
</dbReference>
<evidence type="ECO:0000256" key="9">
    <source>
        <dbReference type="SAM" id="MobiDB-lite"/>
    </source>
</evidence>
<dbReference type="InterPro" id="IPR007387">
    <property type="entry name" value="TRAP_DctQ"/>
</dbReference>
<dbReference type="HOGENOM" id="CLU_086356_9_4_7"/>
<keyword evidence="6 10" id="KW-1133">Transmembrane helix</keyword>
<evidence type="ECO:0000256" key="10">
    <source>
        <dbReference type="SAM" id="Phobius"/>
    </source>
</evidence>
<dbReference type="AlphaFoldDB" id="A0A0H3AC90"/>
<feature type="region of interest" description="Disordered" evidence="9">
    <location>
        <begin position="166"/>
        <end position="188"/>
    </location>
</feature>
<protein>
    <submittedName>
        <fullName evidence="12">Tripartite ATP-independent periplasmic transporter, DctQ component</fullName>
    </submittedName>
</protein>
<name>A0A0H3AC90_NITV4</name>
<feature type="domain" description="Tripartite ATP-independent periplasmic transporters DctQ component" evidence="11">
    <location>
        <begin position="33"/>
        <end position="161"/>
    </location>
</feature>
<keyword evidence="5 10" id="KW-0812">Transmembrane</keyword>
<evidence type="ECO:0000313" key="13">
    <source>
        <dbReference type="Proteomes" id="UP000009173"/>
    </source>
</evidence>
<comment type="subcellular location">
    <subcellularLocation>
        <location evidence="1">Cell inner membrane</location>
        <topology evidence="1">Multi-pass membrane protein</topology>
    </subcellularLocation>
</comment>
<keyword evidence="3" id="KW-1003">Cell membrane</keyword>
<keyword evidence="2" id="KW-0813">Transport</keyword>
<dbReference type="GO" id="GO:0022857">
    <property type="term" value="F:transmembrane transporter activity"/>
    <property type="evidence" value="ECO:0007669"/>
    <property type="project" value="TreeGrafter"/>
</dbReference>
<gene>
    <name evidence="12" type="ordered locus">Dvul_2953</name>
</gene>
<dbReference type="PANTHER" id="PTHR35011">
    <property type="entry name" value="2,3-DIKETO-L-GULONATE TRAP TRANSPORTER SMALL PERMEASE PROTEIN YIAM"/>
    <property type="match status" value="1"/>
</dbReference>
<feature type="compositionally biased region" description="Polar residues" evidence="9">
    <location>
        <begin position="179"/>
        <end position="188"/>
    </location>
</feature>
<evidence type="ECO:0000259" key="11">
    <source>
        <dbReference type="Pfam" id="PF04290"/>
    </source>
</evidence>
<evidence type="ECO:0000256" key="8">
    <source>
        <dbReference type="ARBA" id="ARBA00038436"/>
    </source>
</evidence>
<sequence length="188" mass="20110" precursor="true">MCALRLTARLLDTASEKADRAARLWLITAMAGMAVLVAVQVFSRYALNESLFWSEELGRILLVQLTFIGCAVAVRAGAHPGMDALVRHLPRRGRHVTHMLVLLAALAFFALLACHGARFAWFVRHQSTPALGLSRLIPALPLPVGGALSMLHVLAILARHATGDRQGGGDDGLADHASDTPSPTGDRP</sequence>
<dbReference type="GO" id="GO:0015740">
    <property type="term" value="P:C4-dicarboxylate transport"/>
    <property type="evidence" value="ECO:0007669"/>
    <property type="project" value="TreeGrafter"/>
</dbReference>
<evidence type="ECO:0000256" key="1">
    <source>
        <dbReference type="ARBA" id="ARBA00004429"/>
    </source>
</evidence>
<reference evidence="13" key="1">
    <citation type="journal article" date="2009" name="Environ. Microbiol.">
        <title>Contribution of mobile genetic elements to Desulfovibrio vulgaris genome plasticity.</title>
        <authorList>
            <person name="Walker C.B."/>
            <person name="Stolyar S."/>
            <person name="Chivian D."/>
            <person name="Pinel N."/>
            <person name="Gabster J.A."/>
            <person name="Dehal P.S."/>
            <person name="He Z."/>
            <person name="Yang Z.K."/>
            <person name="Yen H.C."/>
            <person name="Zhou J."/>
            <person name="Wall J.D."/>
            <person name="Hazen T.C."/>
            <person name="Arkin A.P."/>
            <person name="Stahl D.A."/>
        </authorList>
    </citation>
    <scope>NUCLEOTIDE SEQUENCE [LARGE SCALE GENOMIC DNA]</scope>
    <source>
        <strain evidence="13">DP4</strain>
    </source>
</reference>